<dbReference type="InterPro" id="IPR027378">
    <property type="entry name" value="Nucleotide_channel_N"/>
</dbReference>
<feature type="domain" description="Major facilitator superfamily (MFS) profile" evidence="6">
    <location>
        <begin position="56"/>
        <end position="174"/>
    </location>
</feature>
<dbReference type="InterPro" id="IPR036259">
    <property type="entry name" value="MFS_trans_sf"/>
</dbReference>
<dbReference type="Proteomes" id="UP000886998">
    <property type="component" value="Unassembled WGS sequence"/>
</dbReference>
<evidence type="ECO:0000256" key="3">
    <source>
        <dbReference type="ARBA" id="ARBA00022989"/>
    </source>
</evidence>
<evidence type="ECO:0000259" key="6">
    <source>
        <dbReference type="PROSITE" id="PS50850"/>
    </source>
</evidence>
<dbReference type="InterPro" id="IPR020846">
    <property type="entry name" value="MFS_dom"/>
</dbReference>
<evidence type="ECO:0000256" key="1">
    <source>
        <dbReference type="ARBA" id="ARBA00004141"/>
    </source>
</evidence>
<name>A0A8X6YPL1_9ARAC</name>
<dbReference type="SUPFAM" id="SSF103473">
    <property type="entry name" value="MFS general substrate transporter"/>
    <property type="match status" value="1"/>
</dbReference>
<dbReference type="AlphaFoldDB" id="A0A8X6YPL1"/>
<evidence type="ECO:0000313" key="7">
    <source>
        <dbReference type="EMBL" id="GFY74222.1"/>
    </source>
</evidence>
<feature type="non-terminal residue" evidence="7">
    <location>
        <position position="1"/>
    </location>
</feature>
<proteinExistence type="predicted"/>
<evidence type="ECO:0000256" key="4">
    <source>
        <dbReference type="ARBA" id="ARBA00023136"/>
    </source>
</evidence>
<evidence type="ECO:0000256" key="5">
    <source>
        <dbReference type="SAM" id="Phobius"/>
    </source>
</evidence>
<dbReference type="Gene3D" id="1.20.120.540">
    <property type="entry name" value="Voltage-gated potassium channels"/>
    <property type="match status" value="1"/>
</dbReference>
<dbReference type="PROSITE" id="PS50850">
    <property type="entry name" value="MFS"/>
    <property type="match status" value="1"/>
</dbReference>
<keyword evidence="8" id="KW-1185">Reference proteome</keyword>
<keyword evidence="3 5" id="KW-1133">Transmembrane helix</keyword>
<dbReference type="GO" id="GO:0022857">
    <property type="term" value="F:transmembrane transporter activity"/>
    <property type="evidence" value="ECO:0007669"/>
    <property type="project" value="InterPro"/>
</dbReference>
<evidence type="ECO:0000256" key="2">
    <source>
        <dbReference type="ARBA" id="ARBA00022692"/>
    </source>
</evidence>
<comment type="subcellular location">
    <subcellularLocation>
        <location evidence="1">Membrane</location>
        <topology evidence="1">Multi-pass membrane protein</topology>
    </subcellularLocation>
</comment>
<dbReference type="EMBL" id="BMAV01020601">
    <property type="protein sequence ID" value="GFY74222.1"/>
    <property type="molecule type" value="Genomic_DNA"/>
</dbReference>
<feature type="transmembrane region" description="Helical" evidence="5">
    <location>
        <begin position="136"/>
        <end position="166"/>
    </location>
</feature>
<feature type="transmembrane region" description="Helical" evidence="5">
    <location>
        <begin position="108"/>
        <end position="130"/>
    </location>
</feature>
<comment type="caution">
    <text evidence="7">The sequence shown here is derived from an EMBL/GenBank/DDBJ whole genome shotgun (WGS) entry which is preliminary data.</text>
</comment>
<reference evidence="7" key="1">
    <citation type="submission" date="2020-08" db="EMBL/GenBank/DDBJ databases">
        <title>Multicomponent nature underlies the extraordinary mechanical properties of spider dragline silk.</title>
        <authorList>
            <person name="Kono N."/>
            <person name="Nakamura H."/>
            <person name="Mori M."/>
            <person name="Yoshida Y."/>
            <person name="Ohtoshi R."/>
            <person name="Malay A.D."/>
            <person name="Moran D.A.P."/>
            <person name="Tomita M."/>
            <person name="Numata K."/>
            <person name="Arakawa K."/>
        </authorList>
    </citation>
    <scope>NUCLEOTIDE SEQUENCE</scope>
</reference>
<accession>A0A8X6YPL1</accession>
<organism evidence="7 8">
    <name type="scientific">Trichonephila inaurata madagascariensis</name>
    <dbReference type="NCBI Taxonomy" id="2747483"/>
    <lineage>
        <taxon>Eukaryota</taxon>
        <taxon>Metazoa</taxon>
        <taxon>Ecdysozoa</taxon>
        <taxon>Arthropoda</taxon>
        <taxon>Chelicerata</taxon>
        <taxon>Arachnida</taxon>
        <taxon>Araneae</taxon>
        <taxon>Araneomorphae</taxon>
        <taxon>Entelegynae</taxon>
        <taxon>Araneoidea</taxon>
        <taxon>Nephilidae</taxon>
        <taxon>Trichonephila</taxon>
        <taxon>Trichonephila inaurata</taxon>
    </lineage>
</organism>
<dbReference type="GO" id="GO:0006820">
    <property type="term" value="P:monoatomic anion transport"/>
    <property type="evidence" value="ECO:0007669"/>
    <property type="project" value="TreeGrafter"/>
</dbReference>
<dbReference type="GO" id="GO:0016020">
    <property type="term" value="C:membrane"/>
    <property type="evidence" value="ECO:0007669"/>
    <property type="project" value="UniProtKB-SubCell"/>
</dbReference>
<gene>
    <name evidence="7" type="primary">SLC17A5</name>
    <name evidence="7" type="ORF">TNIN_499541</name>
</gene>
<keyword evidence="4 5" id="KW-0472">Membrane</keyword>
<sequence length="174" mass="19337">MIPPKIRRGEQLEEEGVANLKKGNCEKQYNIPKRYVVALLGFLGLSCTYAMQVDLNVTILAMSTTSHGYSKNGTKSFVECPMLVEAEDRPRSTKYLGQRYEWSYKEQAVILGSFYYGYLLTLLPGGYLAQAFSAKWVFGLGIFFSGLLSLLTPTVAAMGAIPLVILRISQGLFQ</sequence>
<dbReference type="PANTHER" id="PTHR11662:SF399">
    <property type="entry name" value="FI19708P1-RELATED"/>
    <property type="match status" value="1"/>
</dbReference>
<dbReference type="PANTHER" id="PTHR11662">
    <property type="entry name" value="SOLUTE CARRIER FAMILY 17"/>
    <property type="match status" value="1"/>
</dbReference>
<dbReference type="InterPro" id="IPR050382">
    <property type="entry name" value="MFS_Na/Anion_cotransporter"/>
</dbReference>
<evidence type="ECO:0000313" key="8">
    <source>
        <dbReference type="Proteomes" id="UP000886998"/>
    </source>
</evidence>
<protein>
    <recommendedName>
        <fullName evidence="6">Major facilitator superfamily (MFS) profile domain-containing protein</fullName>
    </recommendedName>
</protein>
<keyword evidence="2 5" id="KW-0812">Transmembrane</keyword>